<dbReference type="PANTHER" id="PTHR21716">
    <property type="entry name" value="TRANSMEMBRANE PROTEIN"/>
    <property type="match status" value="1"/>
</dbReference>
<proteinExistence type="inferred from homology"/>
<evidence type="ECO:0000256" key="4">
    <source>
        <dbReference type="ARBA" id="ARBA00022475"/>
    </source>
</evidence>
<dbReference type="PANTHER" id="PTHR21716:SF53">
    <property type="entry name" value="PERMEASE PERM-RELATED"/>
    <property type="match status" value="1"/>
</dbReference>
<dbReference type="Proteomes" id="UP000245793">
    <property type="component" value="Unassembled WGS sequence"/>
</dbReference>
<evidence type="ECO:0000256" key="3">
    <source>
        <dbReference type="ARBA" id="ARBA00022448"/>
    </source>
</evidence>
<evidence type="ECO:0000256" key="5">
    <source>
        <dbReference type="ARBA" id="ARBA00022692"/>
    </source>
</evidence>
<dbReference type="Pfam" id="PF01594">
    <property type="entry name" value="AI-2E_transport"/>
    <property type="match status" value="1"/>
</dbReference>
<feature type="transmembrane region" description="Helical" evidence="8">
    <location>
        <begin position="358"/>
        <end position="391"/>
    </location>
</feature>
<sequence>MDKLNQVLKIQLPRMSLESGIKIALMILSLIFVMFATYYMVNIGNNYVDDKRKVRLDLRKILKYVLIFAGITIVVAIFKSYNSLRYLLNAFLTSVVIAYVLNPLVKWLEKRYPKVKRQWWILIIFLALFLILVFMMVSLLPRTISEFSKLINNFPIYLEQAKKIIIDLSHKHFGRDVLNLEKFQVRDIFGKLGMSNFDFSSMLVGVKSTFSKIFIAILVPIFVFYLLNDKEIFIKKLKELIPDKYREQSIEIGKQMDMSVFKYVKGKILMAVYVGVAVGIFLGIIGVDFALVIGIITMFADIIPYIGPFLGLAPATVFALLDSPTKAIFVIIMFLFLQWTENNIVGPKIMSDQLGYHPMIVLIITIAGGFLFGFIGMIFALPLVIAIEVVYRYYMENIKAKKKLD</sequence>
<evidence type="ECO:0000256" key="1">
    <source>
        <dbReference type="ARBA" id="ARBA00004651"/>
    </source>
</evidence>
<dbReference type="RefSeq" id="WP_116479903.1">
    <property type="nucleotide sequence ID" value="NZ_JBKYKF010000040.1"/>
</dbReference>
<dbReference type="GO" id="GO:0055085">
    <property type="term" value="P:transmembrane transport"/>
    <property type="evidence" value="ECO:0007669"/>
    <property type="project" value="TreeGrafter"/>
</dbReference>
<evidence type="ECO:0000256" key="8">
    <source>
        <dbReference type="SAM" id="Phobius"/>
    </source>
</evidence>
<dbReference type="EMBL" id="QEKV01000003">
    <property type="protein sequence ID" value="PVY94897.1"/>
    <property type="molecule type" value="Genomic_DNA"/>
</dbReference>
<dbReference type="AlphaFoldDB" id="A0A2U1E4N2"/>
<keyword evidence="10" id="KW-1185">Reference proteome</keyword>
<gene>
    <name evidence="9" type="ORF">C7381_103136</name>
</gene>
<evidence type="ECO:0000313" key="10">
    <source>
        <dbReference type="Proteomes" id="UP000245793"/>
    </source>
</evidence>
<feature type="transmembrane region" description="Helical" evidence="8">
    <location>
        <begin position="20"/>
        <end position="41"/>
    </location>
</feature>
<comment type="subcellular location">
    <subcellularLocation>
        <location evidence="1">Cell membrane</location>
        <topology evidence="1">Multi-pass membrane protein</topology>
    </subcellularLocation>
</comment>
<keyword evidence="4" id="KW-1003">Cell membrane</keyword>
<evidence type="ECO:0000256" key="7">
    <source>
        <dbReference type="ARBA" id="ARBA00023136"/>
    </source>
</evidence>
<evidence type="ECO:0000313" key="9">
    <source>
        <dbReference type="EMBL" id="PVY94897.1"/>
    </source>
</evidence>
<feature type="transmembrane region" description="Helical" evidence="8">
    <location>
        <begin position="119"/>
        <end position="140"/>
    </location>
</feature>
<dbReference type="GO" id="GO:0005886">
    <property type="term" value="C:plasma membrane"/>
    <property type="evidence" value="ECO:0007669"/>
    <property type="project" value="UniProtKB-SubCell"/>
</dbReference>
<name>A0A2U1E4N2_9FIRM</name>
<feature type="transmembrane region" description="Helical" evidence="8">
    <location>
        <begin position="87"/>
        <end position="107"/>
    </location>
</feature>
<protein>
    <submittedName>
        <fullName evidence="9">Putative PurR-regulated permease PerM</fullName>
    </submittedName>
</protein>
<organism evidence="9 10">
    <name type="scientific">Ezakiella coagulans</name>
    <dbReference type="NCBI Taxonomy" id="46507"/>
    <lineage>
        <taxon>Bacteria</taxon>
        <taxon>Bacillati</taxon>
        <taxon>Bacillota</taxon>
        <taxon>Tissierellia</taxon>
        <taxon>Ezakiella</taxon>
    </lineage>
</organism>
<accession>A0A2U1E4N2</accession>
<evidence type="ECO:0000256" key="2">
    <source>
        <dbReference type="ARBA" id="ARBA00009773"/>
    </source>
</evidence>
<feature type="transmembrane region" description="Helical" evidence="8">
    <location>
        <begin position="209"/>
        <end position="228"/>
    </location>
</feature>
<reference evidence="9 10" key="1">
    <citation type="submission" date="2018-04" db="EMBL/GenBank/DDBJ databases">
        <title>Genomic Encyclopedia of Type Strains, Phase IV (KMG-IV): sequencing the most valuable type-strain genomes for metagenomic binning, comparative biology and taxonomic classification.</title>
        <authorList>
            <person name="Goeker M."/>
        </authorList>
    </citation>
    <scope>NUCLEOTIDE SEQUENCE [LARGE SCALE GENOMIC DNA]</scope>
    <source>
        <strain evidence="9 10">DSM 20705</strain>
    </source>
</reference>
<feature type="transmembrane region" description="Helical" evidence="8">
    <location>
        <begin position="268"/>
        <end position="296"/>
    </location>
</feature>
<comment type="similarity">
    <text evidence="2">Belongs to the autoinducer-2 exporter (AI-2E) (TC 2.A.86) family.</text>
</comment>
<keyword evidence="3" id="KW-0813">Transport</keyword>
<dbReference type="InterPro" id="IPR002549">
    <property type="entry name" value="AI-2E-like"/>
</dbReference>
<evidence type="ECO:0000256" key="6">
    <source>
        <dbReference type="ARBA" id="ARBA00022989"/>
    </source>
</evidence>
<comment type="caution">
    <text evidence="9">The sequence shown here is derived from an EMBL/GenBank/DDBJ whole genome shotgun (WGS) entry which is preliminary data.</text>
</comment>
<keyword evidence="7 8" id="KW-0472">Membrane</keyword>
<feature type="transmembrane region" description="Helical" evidence="8">
    <location>
        <begin position="328"/>
        <end position="346"/>
    </location>
</feature>
<feature type="transmembrane region" description="Helical" evidence="8">
    <location>
        <begin position="61"/>
        <end position="81"/>
    </location>
</feature>
<keyword evidence="5 8" id="KW-0812">Transmembrane</keyword>
<keyword evidence="6 8" id="KW-1133">Transmembrane helix</keyword>